<organism evidence="2">
    <name type="scientific">Chromera velia CCMP2878</name>
    <dbReference type="NCBI Taxonomy" id="1169474"/>
    <lineage>
        <taxon>Eukaryota</taxon>
        <taxon>Sar</taxon>
        <taxon>Alveolata</taxon>
        <taxon>Colpodellida</taxon>
        <taxon>Chromeraceae</taxon>
        <taxon>Chromera</taxon>
    </lineage>
</organism>
<dbReference type="EMBL" id="CDMZ01001734">
    <property type="protein sequence ID" value="CEM36821.1"/>
    <property type="molecule type" value="Genomic_DNA"/>
</dbReference>
<keyword evidence="1" id="KW-0732">Signal</keyword>
<evidence type="ECO:0008006" key="3">
    <source>
        <dbReference type="Google" id="ProtNLM"/>
    </source>
</evidence>
<reference evidence="2" key="1">
    <citation type="submission" date="2014-11" db="EMBL/GenBank/DDBJ databases">
        <authorList>
            <person name="Otto D Thomas"/>
            <person name="Naeem Raeece"/>
        </authorList>
    </citation>
    <scope>NUCLEOTIDE SEQUENCE</scope>
</reference>
<evidence type="ECO:0000256" key="1">
    <source>
        <dbReference type="SAM" id="SignalP"/>
    </source>
</evidence>
<name>A0A0G4GZW4_9ALVE</name>
<proteinExistence type="predicted"/>
<dbReference type="AlphaFoldDB" id="A0A0G4GZW4"/>
<dbReference type="Gene3D" id="3.40.50.150">
    <property type="entry name" value="Vaccinia Virus protein VP39"/>
    <property type="match status" value="1"/>
</dbReference>
<gene>
    <name evidence="2" type="ORF">Cvel_5478</name>
</gene>
<dbReference type="VEuPathDB" id="CryptoDB:Cvel_5478"/>
<dbReference type="SUPFAM" id="SSF53335">
    <property type="entry name" value="S-adenosyl-L-methionine-dependent methyltransferases"/>
    <property type="match status" value="1"/>
</dbReference>
<feature type="chain" id="PRO_5005190904" description="PABS domain-containing protein" evidence="1">
    <location>
        <begin position="20"/>
        <end position="417"/>
    </location>
</feature>
<sequence length="417" mass="46580">MLFLSNRVISLAFFAPVVGFVPLYARENARALECGQDALREKEQPSVVWSAASLFDDEKEDDGEVDVEEETEVDLDDQRWRRLIEPLLKEEKRGTALESVAETLRKRNLEILSREGKKGLGAFNVPEEASSLGFRIFYAAVGGVQDGETGERYKIGVMMEPRRNIRDMVFDNYDKGVQSRVVCKGPPCQKCFEWRFANGLRTDDSIMNGEPEFILSAGRSPLFRVLLLGLGGAGIPPHILERLHAPLALKEDTVAERIRKGGGGKGYRGRGVELVCVDYDPMVGSIAKRFFGFSEEPGCSLRIGGAAEEVEELIAKGEKFHAVVVDCFQNSVNVPSSVRSASFLRNMRTLLVEGGKVLHNIWGWIPEYSNKEAFSWGVTEEFVRTIIRYEEVFGKESVTVDRVGPLCAAKNEKCERE</sequence>
<dbReference type="InterPro" id="IPR029063">
    <property type="entry name" value="SAM-dependent_MTases_sf"/>
</dbReference>
<feature type="signal peptide" evidence="1">
    <location>
        <begin position="1"/>
        <end position="19"/>
    </location>
</feature>
<accession>A0A0G4GZW4</accession>
<protein>
    <recommendedName>
        <fullName evidence="3">PABS domain-containing protein</fullName>
    </recommendedName>
</protein>
<evidence type="ECO:0000313" key="2">
    <source>
        <dbReference type="EMBL" id="CEM36821.1"/>
    </source>
</evidence>